<reference evidence="2" key="1">
    <citation type="submission" date="2022-11" db="UniProtKB">
        <authorList>
            <consortium name="WormBaseParasite"/>
        </authorList>
    </citation>
    <scope>IDENTIFICATION</scope>
</reference>
<accession>A0A914QSF7</accession>
<dbReference type="AlphaFoldDB" id="A0A914QSF7"/>
<organism evidence="1 2">
    <name type="scientific">Panagrolaimus davidi</name>
    <dbReference type="NCBI Taxonomy" id="227884"/>
    <lineage>
        <taxon>Eukaryota</taxon>
        <taxon>Metazoa</taxon>
        <taxon>Ecdysozoa</taxon>
        <taxon>Nematoda</taxon>
        <taxon>Chromadorea</taxon>
        <taxon>Rhabditida</taxon>
        <taxon>Tylenchina</taxon>
        <taxon>Panagrolaimomorpha</taxon>
        <taxon>Panagrolaimoidea</taxon>
        <taxon>Panagrolaimidae</taxon>
        <taxon>Panagrolaimus</taxon>
    </lineage>
</organism>
<keyword evidence="1" id="KW-1185">Reference proteome</keyword>
<evidence type="ECO:0000313" key="1">
    <source>
        <dbReference type="Proteomes" id="UP000887578"/>
    </source>
</evidence>
<proteinExistence type="predicted"/>
<protein>
    <submittedName>
        <fullName evidence="2">Uncharacterized protein</fullName>
    </submittedName>
</protein>
<dbReference type="Proteomes" id="UP000887578">
    <property type="component" value="Unplaced"/>
</dbReference>
<sequence>MTQRLQKTCKYFFHLIPTPVCYKLEITNETKKPIMKKHSVIFNEENLHNSFSFENIHLSTVLSVKRLNDNLTLSKCLPKLFKCDAKYISISSQDLTEIEFKFLIKSKRVIELELENTHIFDENGEGIILNIVRCNPQTSKVMSELPFENKIELFQLNNIRNANLVATDFAEFVAKNTSPNSEIIIQFQPNANQNYKRIFAETVKAHVNAMWLEGSQPNVTIS</sequence>
<evidence type="ECO:0000313" key="2">
    <source>
        <dbReference type="WBParaSite" id="PDA_v2.g6456.t1"/>
    </source>
</evidence>
<name>A0A914QSF7_9BILA</name>
<dbReference type="WBParaSite" id="PDA_v2.g6456.t1">
    <property type="protein sequence ID" value="PDA_v2.g6456.t1"/>
    <property type="gene ID" value="PDA_v2.g6456"/>
</dbReference>